<accession>A0A0C9S3E1</accession>
<evidence type="ECO:0000313" key="2">
    <source>
        <dbReference type="EMBL" id="JAG91604.1"/>
    </source>
</evidence>
<feature type="chain" id="PRO_5002219551" evidence="1">
    <location>
        <begin position="21"/>
        <end position="99"/>
    </location>
</feature>
<name>A0A0C9S3E1_AMBAM</name>
<feature type="signal peptide" evidence="1">
    <location>
        <begin position="1"/>
        <end position="20"/>
    </location>
</feature>
<sequence>MKSAPLYVLLPLTLIVASECQMHRAGPHRAPRIHSPGFQGLQGGVCGGPCPARSKLGDPCDHGRCTCSVNFMRGPLPGGGFYCMARVPRNQAGFPRNGR</sequence>
<organism evidence="2">
    <name type="scientific">Amblyomma americanum</name>
    <name type="common">Lone star tick</name>
    <dbReference type="NCBI Taxonomy" id="6943"/>
    <lineage>
        <taxon>Eukaryota</taxon>
        <taxon>Metazoa</taxon>
        <taxon>Ecdysozoa</taxon>
        <taxon>Arthropoda</taxon>
        <taxon>Chelicerata</taxon>
        <taxon>Arachnida</taxon>
        <taxon>Acari</taxon>
        <taxon>Parasitiformes</taxon>
        <taxon>Ixodida</taxon>
        <taxon>Ixodoidea</taxon>
        <taxon>Ixodidae</taxon>
        <taxon>Amblyomminae</taxon>
        <taxon>Amblyomma</taxon>
    </lineage>
</organism>
<reference evidence="2" key="1">
    <citation type="journal article" date="2015" name="PLoS ONE">
        <title>An Insight into the Sialome of the Lone Star Tick, Amblyomma americanum, with a Glimpse on Its Time Dependent Gene Expression.</title>
        <authorList>
            <person name="Karim S."/>
            <person name="Ribeiro J.M."/>
        </authorList>
    </citation>
    <scope>NUCLEOTIDE SEQUENCE</scope>
    <source>
        <tissue evidence="2">Salivary gland</tissue>
    </source>
</reference>
<evidence type="ECO:0000256" key="1">
    <source>
        <dbReference type="SAM" id="SignalP"/>
    </source>
</evidence>
<proteinExistence type="evidence at transcript level"/>
<dbReference type="EMBL" id="GBZX01001136">
    <property type="protein sequence ID" value="JAG91604.1"/>
    <property type="molecule type" value="mRNA"/>
</dbReference>
<protein>
    <submittedName>
        <fullName evidence="2">Putative secreted protein</fullName>
    </submittedName>
</protein>
<keyword evidence="1" id="KW-0732">Signal</keyword>
<dbReference type="AlphaFoldDB" id="A0A0C9S3E1"/>